<accession>A0ABT6Y622</accession>
<dbReference type="Proteomes" id="UP001236507">
    <property type="component" value="Unassembled WGS sequence"/>
</dbReference>
<evidence type="ECO:0000313" key="4">
    <source>
        <dbReference type="Proteomes" id="UP001236507"/>
    </source>
</evidence>
<evidence type="ECO:0000313" key="3">
    <source>
        <dbReference type="EMBL" id="MDI9859023.1"/>
    </source>
</evidence>
<feature type="chain" id="PRO_5045801364" evidence="1">
    <location>
        <begin position="26"/>
        <end position="416"/>
    </location>
</feature>
<evidence type="ECO:0000256" key="1">
    <source>
        <dbReference type="SAM" id="SignalP"/>
    </source>
</evidence>
<dbReference type="InterPro" id="IPR030959">
    <property type="entry name" value="GWxTD_dom"/>
</dbReference>
<dbReference type="Pfam" id="PF20094">
    <property type="entry name" value="GWxTD_dom"/>
    <property type="match status" value="1"/>
</dbReference>
<organism evidence="3 4">
    <name type="scientific">Flectobacillus roseus</name>
    <dbReference type="NCBI Taxonomy" id="502259"/>
    <lineage>
        <taxon>Bacteria</taxon>
        <taxon>Pseudomonadati</taxon>
        <taxon>Bacteroidota</taxon>
        <taxon>Cytophagia</taxon>
        <taxon>Cytophagales</taxon>
        <taxon>Flectobacillaceae</taxon>
        <taxon>Flectobacillus</taxon>
    </lineage>
</organism>
<dbReference type="PROSITE" id="PS51257">
    <property type="entry name" value="PROKAR_LIPOPROTEIN"/>
    <property type="match status" value="1"/>
</dbReference>
<protein>
    <submittedName>
        <fullName evidence="3">GWxTD domain-containing protein</fullName>
    </submittedName>
</protein>
<dbReference type="RefSeq" id="WP_283344083.1">
    <property type="nucleotide sequence ID" value="NZ_JASHIF010000007.1"/>
</dbReference>
<comment type="caution">
    <text evidence="3">The sequence shown here is derived from an EMBL/GenBank/DDBJ whole genome shotgun (WGS) entry which is preliminary data.</text>
</comment>
<feature type="domain" description="GWxTD" evidence="2">
    <location>
        <begin position="239"/>
        <end position="410"/>
    </location>
</feature>
<gene>
    <name evidence="3" type="ORF">QM524_07385</name>
</gene>
<proteinExistence type="predicted"/>
<keyword evidence="1" id="KW-0732">Signal</keyword>
<sequence>MKQLFYLFAALVLLSGCTATSPAVKQTANNQENRVPLQRILTKSKFLDNGNNIRVYVTFYLDRPSTLAEVSREVVINYQLYPEYNSTKQALASGNVNFSVNSLLEDKGWYIASFDVPKPKDLYTGVVLTEIRDNRSNNKVINDCFVRFQSGKVGDYYMFFDKTGTMPILQSFITAGDSVILKSLDNKTTAFKTMRYKYEFDPALSPMATGQRVPQKSLYTDSTYTIQSNKVVRFDIESLYYMTKDTSEAFGIGLMVVDKRFPKLTRPEKLARPLIYMSTSTETADLYSSREPKKALDNYWLNVTQGNQNNAKRTIKAFYQRVEQANKMFSTYKEGWKTDKGMVWIIMGDPSKIVRTKDKEIWTYTRNSQYSEVNFTFNRRANQFTEDHYELQRYAEYQSIWYPTVDQWRNGDVGVR</sequence>
<feature type="signal peptide" evidence="1">
    <location>
        <begin position="1"/>
        <end position="25"/>
    </location>
</feature>
<evidence type="ECO:0000259" key="2">
    <source>
        <dbReference type="Pfam" id="PF20094"/>
    </source>
</evidence>
<dbReference type="EMBL" id="JASHIF010000007">
    <property type="protein sequence ID" value="MDI9859023.1"/>
    <property type="molecule type" value="Genomic_DNA"/>
</dbReference>
<name>A0ABT6Y622_9BACT</name>
<reference evidence="3 4" key="1">
    <citation type="submission" date="2023-05" db="EMBL/GenBank/DDBJ databases">
        <title>Novel species of genus Flectobacillus isolated from stream in China.</title>
        <authorList>
            <person name="Lu H."/>
        </authorList>
    </citation>
    <scope>NUCLEOTIDE SEQUENCE [LARGE SCALE GENOMIC DNA]</scope>
    <source>
        <strain evidence="3 4">KCTC 42575</strain>
    </source>
</reference>
<keyword evidence="4" id="KW-1185">Reference proteome</keyword>
<dbReference type="NCBIfam" id="TIGR04514">
    <property type="entry name" value="GWxTD_dom"/>
    <property type="match status" value="1"/>
</dbReference>